<proteinExistence type="predicted"/>
<dbReference type="PANTHER" id="PTHR40265:SF1">
    <property type="entry name" value="GLYOXALASE-LIKE DOMAIN-CONTAINING PROTEIN"/>
    <property type="match status" value="1"/>
</dbReference>
<feature type="domain" description="Glyoxalase-like" evidence="1">
    <location>
        <begin position="4"/>
        <end position="188"/>
    </location>
</feature>
<comment type="caution">
    <text evidence="2">The sequence shown here is derived from an EMBL/GenBank/DDBJ whole genome shotgun (WGS) entry which is preliminary data.</text>
</comment>
<dbReference type="Gene3D" id="3.10.180.10">
    <property type="entry name" value="2,3-Dihydroxybiphenyl 1,2-Dioxygenase, domain 1"/>
    <property type="match status" value="1"/>
</dbReference>
<dbReference type="InterPro" id="IPR025870">
    <property type="entry name" value="Glyoxalase-like_dom"/>
</dbReference>
<dbReference type="InterPro" id="IPR029068">
    <property type="entry name" value="Glyas_Bleomycin-R_OHBP_Dase"/>
</dbReference>
<organism evidence="2 3">
    <name type="scientific">Neorhizobium huautlense</name>
    <dbReference type="NCBI Taxonomy" id="67774"/>
    <lineage>
        <taxon>Bacteria</taxon>
        <taxon>Pseudomonadati</taxon>
        <taxon>Pseudomonadota</taxon>
        <taxon>Alphaproteobacteria</taxon>
        <taxon>Hyphomicrobiales</taxon>
        <taxon>Rhizobiaceae</taxon>
        <taxon>Rhizobium/Agrobacterium group</taxon>
        <taxon>Neorhizobium</taxon>
    </lineage>
</organism>
<dbReference type="RefSeq" id="WP_306835555.1">
    <property type="nucleotide sequence ID" value="NZ_JAUSRF010000008.1"/>
</dbReference>
<dbReference type="Pfam" id="PF13468">
    <property type="entry name" value="Glyoxalase_3"/>
    <property type="match status" value="1"/>
</dbReference>
<dbReference type="Proteomes" id="UP001241472">
    <property type="component" value="Unassembled WGS sequence"/>
</dbReference>
<gene>
    <name evidence="2" type="ORF">J2T09_002803</name>
</gene>
<accession>A0ABT9PU90</accession>
<name>A0ABT9PU90_9HYPH</name>
<sequence length="293" mass="31105">MFTIDHIVLPTSSLDRARRRLSLLGFTVAADAAHPFGTGNTCVFMGDGTYLEPLSVVDAGLYERAIAAGNVFVAEDRHARAVMGDEGFSAIALATKDARSDHERFSRAKLSGGEMLEFSRLVRLPDGSEKLARFRLAFATRGDTDSFGVFTCQRLDPLPADRAALERHENGVSGLAEIVLVSEDAMAACVERLQIMFNGAADSAADSHHVFSASNAVVTLFSTSAFKAEFAADAGFAALPVPRLTGAAIVFRVSDLTVTRAVLAANDVAFMDKGSRIVVAPAPGQGAVFAFEE</sequence>
<dbReference type="PANTHER" id="PTHR40265">
    <property type="entry name" value="BLL2707 PROTEIN"/>
    <property type="match status" value="1"/>
</dbReference>
<protein>
    <submittedName>
        <fullName evidence="2">Catechol 2,3-dioxygenase-like lactoylglutathione lyase family enzyme</fullName>
    </submittedName>
</protein>
<evidence type="ECO:0000259" key="1">
    <source>
        <dbReference type="Pfam" id="PF13468"/>
    </source>
</evidence>
<reference evidence="2 3" key="1">
    <citation type="submission" date="2023-07" db="EMBL/GenBank/DDBJ databases">
        <title>Sorghum-associated microbial communities from plants grown in Nebraska, USA.</title>
        <authorList>
            <person name="Schachtman D."/>
        </authorList>
    </citation>
    <scope>NUCLEOTIDE SEQUENCE [LARGE SCALE GENOMIC DNA]</scope>
    <source>
        <strain evidence="2 3">DS1307</strain>
    </source>
</reference>
<keyword evidence="3" id="KW-1185">Reference proteome</keyword>
<evidence type="ECO:0000313" key="2">
    <source>
        <dbReference type="EMBL" id="MDP9838043.1"/>
    </source>
</evidence>
<dbReference type="SUPFAM" id="SSF54593">
    <property type="entry name" value="Glyoxalase/Bleomycin resistance protein/Dihydroxybiphenyl dioxygenase"/>
    <property type="match status" value="2"/>
</dbReference>
<dbReference type="EMBL" id="JAUSRF010000008">
    <property type="protein sequence ID" value="MDP9838043.1"/>
    <property type="molecule type" value="Genomic_DNA"/>
</dbReference>
<evidence type="ECO:0000313" key="3">
    <source>
        <dbReference type="Proteomes" id="UP001241472"/>
    </source>
</evidence>